<proteinExistence type="predicted"/>
<reference evidence="1 2" key="1">
    <citation type="submission" date="2024-05" db="EMBL/GenBank/DDBJ databases">
        <title>A high-quality chromosomal-level genome assembly of Topmouth culter (Culter alburnus).</title>
        <authorList>
            <person name="Zhao H."/>
        </authorList>
    </citation>
    <scope>NUCLEOTIDE SEQUENCE [LARGE SCALE GENOMIC DNA]</scope>
    <source>
        <strain evidence="1">CATC2023</strain>
        <tissue evidence="1">Muscle</tissue>
    </source>
</reference>
<sequence>MRRNFHNIHTLKVSPYVDFDEDDNFGYLAIQLCKYTLEEYIQEHLPDDCAERNLVLKKLVKEVLCSLQ</sequence>
<comment type="caution">
    <text evidence="1">The sequence shown here is derived from an EMBL/GenBank/DDBJ whole genome shotgun (WGS) entry which is preliminary data.</text>
</comment>
<evidence type="ECO:0000313" key="1">
    <source>
        <dbReference type="EMBL" id="KAK9972483.1"/>
    </source>
</evidence>
<keyword evidence="2" id="KW-1185">Reference proteome</keyword>
<evidence type="ECO:0000313" key="2">
    <source>
        <dbReference type="Proteomes" id="UP001479290"/>
    </source>
</evidence>
<dbReference type="AlphaFoldDB" id="A0AAW2AHF4"/>
<organism evidence="1 2">
    <name type="scientific">Culter alburnus</name>
    <name type="common">Topmouth culter</name>
    <dbReference type="NCBI Taxonomy" id="194366"/>
    <lineage>
        <taxon>Eukaryota</taxon>
        <taxon>Metazoa</taxon>
        <taxon>Chordata</taxon>
        <taxon>Craniata</taxon>
        <taxon>Vertebrata</taxon>
        <taxon>Euteleostomi</taxon>
        <taxon>Actinopterygii</taxon>
        <taxon>Neopterygii</taxon>
        <taxon>Teleostei</taxon>
        <taxon>Ostariophysi</taxon>
        <taxon>Cypriniformes</taxon>
        <taxon>Xenocyprididae</taxon>
        <taxon>Xenocypridinae</taxon>
        <taxon>Culter</taxon>
    </lineage>
</organism>
<dbReference type="Proteomes" id="UP001479290">
    <property type="component" value="Unassembled WGS sequence"/>
</dbReference>
<accession>A0AAW2AHF4</accession>
<name>A0AAW2AHF4_CULAL</name>
<gene>
    <name evidence="1" type="ORF">ABG768_025787</name>
</gene>
<dbReference type="Gene3D" id="1.10.510.10">
    <property type="entry name" value="Transferase(Phosphotransferase) domain 1"/>
    <property type="match status" value="1"/>
</dbReference>
<protein>
    <submittedName>
        <fullName evidence="1">Uncharacterized protein</fullName>
    </submittedName>
</protein>
<feature type="non-terminal residue" evidence="1">
    <location>
        <position position="68"/>
    </location>
</feature>
<dbReference type="EMBL" id="JAWDJR010000007">
    <property type="protein sequence ID" value="KAK9972483.1"/>
    <property type="molecule type" value="Genomic_DNA"/>
</dbReference>